<keyword evidence="3" id="KW-1185">Reference proteome</keyword>
<evidence type="ECO:0000313" key="2">
    <source>
        <dbReference type="EMBL" id="KAF3949942.1"/>
    </source>
</evidence>
<comment type="caution">
    <text evidence="2">The sequence shown here is derived from an EMBL/GenBank/DDBJ whole genome shotgun (WGS) entry which is preliminary data.</text>
</comment>
<organism evidence="2 3">
    <name type="scientific">Castanea mollissima</name>
    <name type="common">Chinese chestnut</name>
    <dbReference type="NCBI Taxonomy" id="60419"/>
    <lineage>
        <taxon>Eukaryota</taxon>
        <taxon>Viridiplantae</taxon>
        <taxon>Streptophyta</taxon>
        <taxon>Embryophyta</taxon>
        <taxon>Tracheophyta</taxon>
        <taxon>Spermatophyta</taxon>
        <taxon>Magnoliopsida</taxon>
        <taxon>eudicotyledons</taxon>
        <taxon>Gunneridae</taxon>
        <taxon>Pentapetalae</taxon>
        <taxon>rosids</taxon>
        <taxon>fabids</taxon>
        <taxon>Fagales</taxon>
        <taxon>Fagaceae</taxon>
        <taxon>Castanea</taxon>
    </lineage>
</organism>
<dbReference type="Proteomes" id="UP000737018">
    <property type="component" value="Unassembled WGS sequence"/>
</dbReference>
<dbReference type="AlphaFoldDB" id="A0A8J4QEL6"/>
<protein>
    <submittedName>
        <fullName evidence="2">Uncharacterized protein</fullName>
    </submittedName>
</protein>
<gene>
    <name evidence="2" type="ORF">CMV_024249</name>
</gene>
<dbReference type="EMBL" id="JRKL02005773">
    <property type="protein sequence ID" value="KAF3949942.1"/>
    <property type="molecule type" value="Genomic_DNA"/>
</dbReference>
<accession>A0A8J4QEL6</accession>
<feature type="compositionally biased region" description="Basic residues" evidence="1">
    <location>
        <begin position="55"/>
        <end position="70"/>
    </location>
</feature>
<sequence>MTLLTWKIPLGIPYKLGGGNRFDYQLLPAHQRMGALRAASGENEPSSPTLGKLAMNRKVRGKERQTRKKAAFGGHKPSGLDNHLRASLSFKAGQKKDLNQTKLLFTDSLPIVELFEFHSKPSRFKSSRILLEENRVLIAY</sequence>
<name>A0A8J4QEL6_9ROSI</name>
<reference evidence="2" key="1">
    <citation type="submission" date="2020-03" db="EMBL/GenBank/DDBJ databases">
        <title>Castanea mollissima Vanexum genome sequencing.</title>
        <authorList>
            <person name="Staton M."/>
        </authorList>
    </citation>
    <scope>NUCLEOTIDE SEQUENCE</scope>
    <source>
        <tissue evidence="2">Leaf</tissue>
    </source>
</reference>
<evidence type="ECO:0000313" key="3">
    <source>
        <dbReference type="Proteomes" id="UP000737018"/>
    </source>
</evidence>
<evidence type="ECO:0000256" key="1">
    <source>
        <dbReference type="SAM" id="MobiDB-lite"/>
    </source>
</evidence>
<proteinExistence type="predicted"/>
<feature type="region of interest" description="Disordered" evidence="1">
    <location>
        <begin position="37"/>
        <end position="80"/>
    </location>
</feature>